<accession>A0AAD0E7D1</accession>
<feature type="signal peptide" evidence="1">
    <location>
        <begin position="1"/>
        <end position="21"/>
    </location>
</feature>
<keyword evidence="1" id="KW-0732">Signal</keyword>
<reference evidence="2 3" key="1">
    <citation type="submission" date="2016-07" db="EMBL/GenBank/DDBJ databases">
        <title>High microdiversification within the ubiquitous acI lineage of Actinobacteria.</title>
        <authorList>
            <person name="Neuenschwander S.M."/>
            <person name="Salcher M."/>
            <person name="Ghai R."/>
            <person name="Pernthaler J."/>
        </authorList>
    </citation>
    <scope>NUCLEOTIDE SEQUENCE [LARGE SCALE GENOMIC DNA]</scope>
    <source>
        <strain evidence="2">MMS-IIB-76</strain>
    </source>
</reference>
<protein>
    <submittedName>
        <fullName evidence="2">Uncharacterized protein</fullName>
    </submittedName>
</protein>
<organism evidence="2 3">
    <name type="scientific">Candidatus Planktophila versatilis</name>
    <dbReference type="NCBI Taxonomy" id="1884905"/>
    <lineage>
        <taxon>Bacteria</taxon>
        <taxon>Bacillati</taxon>
        <taxon>Actinomycetota</taxon>
        <taxon>Actinomycetes</taxon>
        <taxon>Candidatus Nanopelagicales</taxon>
        <taxon>Candidatus Nanopelagicaceae</taxon>
        <taxon>Candidatus Planktophila</taxon>
    </lineage>
</organism>
<dbReference type="RefSeq" id="WP_095697243.1">
    <property type="nucleotide sequence ID" value="NZ_CP016778.1"/>
</dbReference>
<evidence type="ECO:0000313" key="2">
    <source>
        <dbReference type="EMBL" id="ASY23096.1"/>
    </source>
</evidence>
<evidence type="ECO:0000256" key="1">
    <source>
        <dbReference type="SAM" id="SignalP"/>
    </source>
</evidence>
<evidence type="ECO:0000313" key="3">
    <source>
        <dbReference type="Proteomes" id="UP000217194"/>
    </source>
</evidence>
<proteinExistence type="predicted"/>
<feature type="chain" id="PRO_5042136974" evidence="1">
    <location>
        <begin position="22"/>
        <end position="303"/>
    </location>
</feature>
<gene>
    <name evidence="2" type="ORF">A1sIIB76_06090</name>
</gene>
<dbReference type="EMBL" id="CP016778">
    <property type="protein sequence ID" value="ASY23096.1"/>
    <property type="molecule type" value="Genomic_DNA"/>
</dbReference>
<name>A0AAD0E7D1_9ACTN</name>
<dbReference type="AlphaFoldDB" id="A0AAD0E7D1"/>
<sequence length="303" mass="34247">MKRLSCILAAFLILGVPPAYAATITPGTSCKSAGQKATYKGKSYTCIKLGKKLYWDNGVPTKKPNTSPLDMPASCNVVVPTWSMEISDLWLDYRDVWFSAMLVNASIKYMATDINVYVEYYDNFGIFKKDKISVPKLFPGQTLEFGGGADFFEGKFPTDVRLRTTCKSTVWKQYKVIKGKSPLSLEQFSEEFLDYNYGGKRRDILQIQATLNSRIIIDNIFDQALTCDDRGCNFFLYGTFKDTFGNTFGGIATEYLSGFFENEIEPGETGYINLQVGALLTDIPLYPWLSRVTRFEYTLIPKF</sequence>
<dbReference type="Proteomes" id="UP000217194">
    <property type="component" value="Chromosome"/>
</dbReference>